<gene>
    <name evidence="1" type="ORF">ABT39_MTgene4885</name>
</gene>
<comment type="caution">
    <text evidence="1">The sequence shown here is derived from an EMBL/GenBank/DDBJ whole genome shotgun (WGS) entry which is preliminary data.</text>
</comment>
<name>A0A101LYV8_PICGL</name>
<dbReference type="AlphaFoldDB" id="A0A101LYV8"/>
<proteinExistence type="predicted"/>
<geneLocation type="mitochondrion" evidence="1"/>
<keyword evidence="1" id="KW-0496">Mitochondrion</keyword>
<sequence length="88" mass="9662">MNEKPRETFLASPHSTLLLSIPPSLISPADSGQEEKRAPWCCLFKTVGKDTMDGELGHSGLVEEREPSIVGIGSTSSPHYDLIYDRSF</sequence>
<protein>
    <submittedName>
        <fullName evidence="1">Uncharacterized protein</fullName>
    </submittedName>
</protein>
<dbReference type="EMBL" id="LKAM01000006">
    <property type="protein sequence ID" value="KUM47890.1"/>
    <property type="molecule type" value="Genomic_DNA"/>
</dbReference>
<reference evidence="1" key="1">
    <citation type="journal article" date="2015" name="Genome Biol. Evol.">
        <title>Organellar Genomes of White Spruce (Picea glauca): Assembly and Annotation.</title>
        <authorList>
            <person name="Jackman S.D."/>
            <person name="Warren R.L."/>
            <person name="Gibb E.A."/>
            <person name="Vandervalk B.P."/>
            <person name="Mohamadi H."/>
            <person name="Chu J."/>
            <person name="Raymond A."/>
            <person name="Pleasance S."/>
            <person name="Coope R."/>
            <person name="Wildung M.R."/>
            <person name="Ritland C.E."/>
            <person name="Bousquet J."/>
            <person name="Jones S.J."/>
            <person name="Bohlmann J."/>
            <person name="Birol I."/>
        </authorList>
    </citation>
    <scope>NUCLEOTIDE SEQUENCE [LARGE SCALE GENOMIC DNA]</scope>
    <source>
        <tissue evidence="1">Flushing bud</tissue>
    </source>
</reference>
<accession>A0A101LYV8</accession>
<evidence type="ECO:0000313" key="1">
    <source>
        <dbReference type="EMBL" id="KUM47890.1"/>
    </source>
</evidence>
<organism evidence="1">
    <name type="scientific">Picea glauca</name>
    <name type="common">White spruce</name>
    <name type="synonym">Pinus glauca</name>
    <dbReference type="NCBI Taxonomy" id="3330"/>
    <lineage>
        <taxon>Eukaryota</taxon>
        <taxon>Viridiplantae</taxon>
        <taxon>Streptophyta</taxon>
        <taxon>Embryophyta</taxon>
        <taxon>Tracheophyta</taxon>
        <taxon>Spermatophyta</taxon>
        <taxon>Pinopsida</taxon>
        <taxon>Pinidae</taxon>
        <taxon>Conifers I</taxon>
        <taxon>Pinales</taxon>
        <taxon>Pinaceae</taxon>
        <taxon>Picea</taxon>
    </lineage>
</organism>